<dbReference type="Proteomes" id="UP000554235">
    <property type="component" value="Unassembled WGS sequence"/>
</dbReference>
<name>A0A8H4PFZ2_9HYPO</name>
<evidence type="ECO:0000313" key="2">
    <source>
        <dbReference type="EMBL" id="KAF4468241.1"/>
    </source>
</evidence>
<gene>
    <name evidence="2" type="ORF">FALBO_4860</name>
</gene>
<sequence length="199" mass="22290">MAPITCKVADPFGAGIQGIYVILECKDQYGNISSKYESFSDDGGNVHYWFDFTPMGKSVELRPRVINVLNVPRVTLTFLPGLKGSCFPWASIQTDVYLSDEGSHEFLLALHPNCASYHLEHAMFTAFCQGNSEMECDTTPEYEMIDFNGSSRSPSPLQLPPPVIKPVRRADPPKRRVGKRKLTLDSDDDSRRLSKRNQG</sequence>
<keyword evidence="3" id="KW-1185">Reference proteome</keyword>
<evidence type="ECO:0000313" key="3">
    <source>
        <dbReference type="Proteomes" id="UP000554235"/>
    </source>
</evidence>
<evidence type="ECO:0000256" key="1">
    <source>
        <dbReference type="SAM" id="MobiDB-lite"/>
    </source>
</evidence>
<dbReference type="OrthoDB" id="4761017at2759"/>
<reference evidence="2 3" key="1">
    <citation type="submission" date="2020-01" db="EMBL/GenBank/DDBJ databases">
        <title>Identification and distribution of gene clusters putatively required for synthesis of sphingolipid metabolism inhibitors in phylogenetically diverse species of the filamentous fungus Fusarium.</title>
        <authorList>
            <person name="Kim H.-S."/>
            <person name="Busman M."/>
            <person name="Brown D.W."/>
            <person name="Divon H."/>
            <person name="Uhlig S."/>
            <person name="Proctor R.H."/>
        </authorList>
    </citation>
    <scope>NUCLEOTIDE SEQUENCE [LARGE SCALE GENOMIC DNA]</scope>
    <source>
        <strain evidence="2 3">NRRL 20459</strain>
    </source>
</reference>
<feature type="region of interest" description="Disordered" evidence="1">
    <location>
        <begin position="147"/>
        <end position="199"/>
    </location>
</feature>
<comment type="caution">
    <text evidence="2">The sequence shown here is derived from an EMBL/GenBank/DDBJ whole genome shotgun (WGS) entry which is preliminary data.</text>
</comment>
<accession>A0A8H4PFZ2</accession>
<protein>
    <submittedName>
        <fullName evidence="2">Restless-like transposase</fullName>
    </submittedName>
</protein>
<organism evidence="2 3">
    <name type="scientific">Fusarium albosuccineum</name>
    <dbReference type="NCBI Taxonomy" id="1237068"/>
    <lineage>
        <taxon>Eukaryota</taxon>
        <taxon>Fungi</taxon>
        <taxon>Dikarya</taxon>
        <taxon>Ascomycota</taxon>
        <taxon>Pezizomycotina</taxon>
        <taxon>Sordariomycetes</taxon>
        <taxon>Hypocreomycetidae</taxon>
        <taxon>Hypocreales</taxon>
        <taxon>Nectriaceae</taxon>
        <taxon>Fusarium</taxon>
        <taxon>Fusarium decemcellulare species complex</taxon>
    </lineage>
</organism>
<proteinExistence type="predicted"/>
<dbReference type="AlphaFoldDB" id="A0A8H4PFZ2"/>
<dbReference type="EMBL" id="JAADYS010000637">
    <property type="protein sequence ID" value="KAF4468241.1"/>
    <property type="molecule type" value="Genomic_DNA"/>
</dbReference>